<feature type="coiled-coil region" evidence="1">
    <location>
        <begin position="377"/>
        <end position="411"/>
    </location>
</feature>
<dbReference type="PANTHER" id="PTHR12156">
    <property type="entry name" value="PLECKSTRIN HOMOLOGY-LIKE DOMAIN, FAMILY B, MEMBER 3"/>
    <property type="match status" value="1"/>
</dbReference>
<dbReference type="Gene3D" id="2.30.29.30">
    <property type="entry name" value="Pleckstrin-homology domain (PH domain)/Phosphotyrosine-binding domain (PTB)"/>
    <property type="match status" value="1"/>
</dbReference>
<feature type="compositionally biased region" description="Basic and acidic residues" evidence="2">
    <location>
        <begin position="1525"/>
        <end position="1545"/>
    </location>
</feature>
<dbReference type="InterPro" id="IPR001849">
    <property type="entry name" value="PH_domain"/>
</dbReference>
<feature type="compositionally biased region" description="Polar residues" evidence="2">
    <location>
        <begin position="1505"/>
        <end position="1523"/>
    </location>
</feature>
<dbReference type="SUPFAM" id="SSF49879">
    <property type="entry name" value="SMAD/FHA domain"/>
    <property type="match status" value="1"/>
</dbReference>
<feature type="compositionally biased region" description="Basic and acidic residues" evidence="2">
    <location>
        <begin position="685"/>
        <end position="698"/>
    </location>
</feature>
<gene>
    <name evidence="4" type="ORF">CHILSU_LOCUS7019</name>
</gene>
<feature type="region of interest" description="Disordered" evidence="2">
    <location>
        <begin position="1085"/>
        <end position="1116"/>
    </location>
</feature>
<dbReference type="PANTHER" id="PTHR12156:SF5">
    <property type="entry name" value="FI18040P1"/>
    <property type="match status" value="1"/>
</dbReference>
<feature type="coiled-coil region" evidence="1">
    <location>
        <begin position="842"/>
        <end position="876"/>
    </location>
</feature>
<evidence type="ECO:0000259" key="3">
    <source>
        <dbReference type="PROSITE" id="PS50003"/>
    </source>
</evidence>
<evidence type="ECO:0000256" key="2">
    <source>
        <dbReference type="SAM" id="MobiDB-lite"/>
    </source>
</evidence>
<keyword evidence="1" id="KW-0175">Coiled coil</keyword>
<feature type="region of interest" description="Disordered" evidence="2">
    <location>
        <begin position="673"/>
        <end position="743"/>
    </location>
</feature>
<feature type="region of interest" description="Disordered" evidence="2">
    <location>
        <begin position="1470"/>
        <end position="1550"/>
    </location>
</feature>
<feature type="region of interest" description="Disordered" evidence="2">
    <location>
        <begin position="199"/>
        <end position="233"/>
    </location>
</feature>
<dbReference type="SUPFAM" id="SSF50729">
    <property type="entry name" value="PH domain-like"/>
    <property type="match status" value="1"/>
</dbReference>
<dbReference type="PROSITE" id="PS50003">
    <property type="entry name" value="PH_DOMAIN"/>
    <property type="match status" value="1"/>
</dbReference>
<feature type="compositionally biased region" description="Polar residues" evidence="2">
    <location>
        <begin position="1086"/>
        <end position="1095"/>
    </location>
</feature>
<dbReference type="Gene3D" id="2.60.200.20">
    <property type="match status" value="1"/>
</dbReference>
<feature type="compositionally biased region" description="Basic and acidic residues" evidence="2">
    <location>
        <begin position="717"/>
        <end position="740"/>
    </location>
</feature>
<accession>A0ABN8L9X4</accession>
<feature type="region of interest" description="Disordered" evidence="2">
    <location>
        <begin position="1307"/>
        <end position="1333"/>
    </location>
</feature>
<evidence type="ECO:0000256" key="1">
    <source>
        <dbReference type="SAM" id="Coils"/>
    </source>
</evidence>
<dbReference type="InterPro" id="IPR011993">
    <property type="entry name" value="PH-like_dom_sf"/>
</dbReference>
<feature type="compositionally biased region" description="Polar residues" evidence="2">
    <location>
        <begin position="700"/>
        <end position="712"/>
    </location>
</feature>
<feature type="region of interest" description="Disordered" evidence="2">
    <location>
        <begin position="1230"/>
        <end position="1250"/>
    </location>
</feature>
<protein>
    <recommendedName>
        <fullName evidence="3">PH domain-containing protein</fullName>
    </recommendedName>
</protein>
<dbReference type="SMART" id="SM00233">
    <property type="entry name" value="PH"/>
    <property type="match status" value="1"/>
</dbReference>
<sequence>MSGLPSSNEEAINGVDVREQGSALRVATNTPHLVSLGTGRLSTAVTLHPIKQGRVTIGSDPTCDIYVVGTGVASVHCRVENSHGVVTLYPTSGSTLLDGLPVDKPTRLSQGSMLTIGRSNYLRFNHPEEAKLMKSVLPSAHVSMAPVQFQPNEQCLTTAYMNHHTDPNNQCYQHTNIQNVYRDTSLTQLDQELDMTLREMTKKNKKPPVAPRKPYRDLDQSDSNSDQETRPKVSSIMAKVSKFEYYAKQQKCIGRSQFYTSSENEISPKVFSANSVTVNTPAKDVLGGKTMPNYINKVKQEQKVVMLNENNALDPKKCSYANVAIKNKTKIDDIVRNFDDSTRNEYRLPKKVNNDQVNSDNLYGRINVKQERDKYNIDQCKNNVEQCKNNVEQCKNNVGQCKNNVENYKNNVENCREGDGYGRIGGGDRNVNSGNKALSLPSPAFDRNPQYSPVYANFQYDRSFEAEHMRKKAYQDRIKEEEQKEAETARLEEILNMCAEYERQITSGIPITPTEKRSHNKIITNGSLPRSVAMNNPNFVQTSDGYYKFDTSHNRSNSLSKSLPIQRNLSSYENFDTPQTEASTPEVTIPNQNYQNVGRMDEIGIPVFEDELSSPILIRKFNQSDKPSLSSPIGSPYENVYYRNNYSNFKPKSPNTQSPRTRIKTTFAHKNLPSPQYFIFPTPPPKDDTKSPPPKDDFTQNSSPVNVENSPINAKLESPHSPKDIKPVSPKKEGIEKQLSLEEEIPMIDDADLTNDIEFRYSKIVTEKGEDQKNDSPKEPESVDQILTKNLSFDDVKKELMADIPELEEFEKDLKQNKQDKLIKHITETVRKVDVEADSIDSAVIDDNVDELKTKYDTLKDERKKLVSQIHEIKCKMTEIRSQEDDILRELEMEKALIKGEYDSEIAILNIEQKKKLELADKAKKIEEEIKQLKEKQEARQNEMRDRVEVATMKVERLEKDFKENTTTLEELQNAQDILDNETKIFEDLEFQHLEEESELLANREDLQNEIVLLTKKIEAQKSRILNLKSEANSNLTSALDETKVLRAEYLKLLNNVEELTGKVQTLEKELKPIVSKLNDIDRTQSPDSAFYTDQTRAKSGEFGYSPQSSDSDDLDLTRISEDHTKQLKDKFNSIDQMSQSMFVEIERRVIGDIAEPIDHENRYSESPSKTSTSSKEKKGFWERNFDSLKRKNKKQKSPEKVDIMSQSLNENILFNENIENEFDKFNSLRHSKKKEKKENGPVKSNSSSKIPTFAALGKIIKKDSFGKKSKENYVKNDDVAENNIKNRYIKNAKPVAADNKYIKAKSLSPDKTKQEDVLKEETAEESKEATNQKGHNVTFENLIRQTSIDNSNNSAKIYHRKSCGDEPNIKDLQKKISDSGKIPSQDDIDRISKVTMDAPILSSDTDMNSLGKRTLDSLMEIERKRLEMLEEQGCQVIENEREKISELKRRVQDETKKLWDQKYRSEQSKSFDESYHSTNNFDIRSDSGRNFDRPEDTSLIDDSFMNSSMFEDSSGLMSSSIEELQVRHSRGDSSEDKLSDDSRPLSHASDLSRDNILSLANAPRRSRRGVAPCIDAQRPLTRYLPVDRDDFDLRRHVETAGHQIELCPYVSVNSTSCRGYLLKLGAKFHSWSKRWFVFDRESKTFVYYWDKGEKKPRGGAYFQVIEEVYLDHGNTSKSPNPSTTFIVKTRQRRYYLMAPSGEAARIWIDVIFTGAQGYTEYLE</sequence>
<feature type="compositionally biased region" description="Basic and acidic residues" evidence="2">
    <location>
        <begin position="1484"/>
        <end position="1497"/>
    </location>
</feature>
<dbReference type="EMBL" id="OU963918">
    <property type="protein sequence ID" value="CAH2987419.1"/>
    <property type="molecule type" value="Genomic_DNA"/>
</dbReference>
<evidence type="ECO:0000313" key="4">
    <source>
        <dbReference type="EMBL" id="CAH2987419.1"/>
    </source>
</evidence>
<feature type="domain" description="PH" evidence="3">
    <location>
        <begin position="1615"/>
        <end position="1717"/>
    </location>
</feature>
<feature type="coiled-coil region" evidence="1">
    <location>
        <begin position="909"/>
        <end position="1070"/>
    </location>
</feature>
<feature type="coiled-coil region" evidence="1">
    <location>
        <begin position="1413"/>
        <end position="1458"/>
    </location>
</feature>
<reference evidence="4" key="1">
    <citation type="submission" date="2021-12" db="EMBL/GenBank/DDBJ databases">
        <authorList>
            <person name="King R."/>
        </authorList>
    </citation>
    <scope>NUCLEOTIDE SEQUENCE</scope>
</reference>
<dbReference type="InterPro" id="IPR052212">
    <property type="entry name" value="PH-like_domain"/>
</dbReference>
<organism evidence="4 5">
    <name type="scientific">Chilo suppressalis</name>
    <name type="common">Asiatic rice borer moth</name>
    <dbReference type="NCBI Taxonomy" id="168631"/>
    <lineage>
        <taxon>Eukaryota</taxon>
        <taxon>Metazoa</taxon>
        <taxon>Ecdysozoa</taxon>
        <taxon>Arthropoda</taxon>
        <taxon>Hexapoda</taxon>
        <taxon>Insecta</taxon>
        <taxon>Pterygota</taxon>
        <taxon>Neoptera</taxon>
        <taxon>Endopterygota</taxon>
        <taxon>Lepidoptera</taxon>
        <taxon>Glossata</taxon>
        <taxon>Ditrysia</taxon>
        <taxon>Pyraloidea</taxon>
        <taxon>Crambidae</taxon>
        <taxon>Crambinae</taxon>
        <taxon>Chilo</taxon>
    </lineage>
</organism>
<proteinExistence type="predicted"/>
<feature type="compositionally biased region" description="Basic and acidic residues" evidence="2">
    <location>
        <begin position="1309"/>
        <end position="1331"/>
    </location>
</feature>
<dbReference type="InterPro" id="IPR000253">
    <property type="entry name" value="FHA_dom"/>
</dbReference>
<dbReference type="InterPro" id="IPR008984">
    <property type="entry name" value="SMAD_FHA_dom_sf"/>
</dbReference>
<dbReference type="Proteomes" id="UP001153292">
    <property type="component" value="Chromosome 25"/>
</dbReference>
<feature type="region of interest" description="Disordered" evidence="2">
    <location>
        <begin position="1159"/>
        <end position="1179"/>
    </location>
</feature>
<dbReference type="Pfam" id="PF00169">
    <property type="entry name" value="PH"/>
    <property type="match status" value="1"/>
</dbReference>
<evidence type="ECO:0000313" key="5">
    <source>
        <dbReference type="Proteomes" id="UP001153292"/>
    </source>
</evidence>
<keyword evidence="5" id="KW-1185">Reference proteome</keyword>
<dbReference type="Pfam" id="PF00498">
    <property type="entry name" value="FHA"/>
    <property type="match status" value="1"/>
</dbReference>
<name>A0ABN8L9X4_CHISP</name>
<feature type="compositionally biased region" description="Low complexity" evidence="2">
    <location>
        <begin position="1165"/>
        <end position="1174"/>
    </location>
</feature>
<feature type="coiled-coil region" evidence="1">
    <location>
        <begin position="464"/>
        <end position="504"/>
    </location>
</feature>